<dbReference type="Pfam" id="PF13855">
    <property type="entry name" value="LRR_8"/>
    <property type="match status" value="1"/>
</dbReference>
<keyword evidence="1" id="KW-0433">Leucine-rich repeat</keyword>
<comment type="caution">
    <text evidence="3">The sequence shown here is derived from an EMBL/GenBank/DDBJ whole genome shotgun (WGS) entry which is preliminary data.</text>
</comment>
<evidence type="ECO:0000313" key="4">
    <source>
        <dbReference type="Proteomes" id="UP001417504"/>
    </source>
</evidence>
<evidence type="ECO:0000256" key="2">
    <source>
        <dbReference type="ARBA" id="ARBA00022737"/>
    </source>
</evidence>
<accession>A0AAP0PK24</accession>
<name>A0AAP0PK24_9MAGN</name>
<dbReference type="AlphaFoldDB" id="A0AAP0PK24"/>
<dbReference type="SUPFAM" id="SSF52058">
    <property type="entry name" value="L domain-like"/>
    <property type="match status" value="1"/>
</dbReference>
<dbReference type="InterPro" id="IPR032675">
    <property type="entry name" value="LRR_dom_sf"/>
</dbReference>
<reference evidence="3 4" key="1">
    <citation type="submission" date="2024-01" db="EMBL/GenBank/DDBJ databases">
        <title>Genome assemblies of Stephania.</title>
        <authorList>
            <person name="Yang L."/>
        </authorList>
    </citation>
    <scope>NUCLEOTIDE SEQUENCE [LARGE SCALE GENOMIC DNA]</scope>
    <source>
        <strain evidence="3">QJT</strain>
        <tissue evidence="3">Leaf</tissue>
    </source>
</reference>
<dbReference type="PANTHER" id="PTHR48051">
    <property type="match status" value="1"/>
</dbReference>
<organism evidence="3 4">
    <name type="scientific">Stephania japonica</name>
    <dbReference type="NCBI Taxonomy" id="461633"/>
    <lineage>
        <taxon>Eukaryota</taxon>
        <taxon>Viridiplantae</taxon>
        <taxon>Streptophyta</taxon>
        <taxon>Embryophyta</taxon>
        <taxon>Tracheophyta</taxon>
        <taxon>Spermatophyta</taxon>
        <taxon>Magnoliopsida</taxon>
        <taxon>Ranunculales</taxon>
        <taxon>Menispermaceae</taxon>
        <taxon>Menispermoideae</taxon>
        <taxon>Cissampelideae</taxon>
        <taxon>Stephania</taxon>
    </lineage>
</organism>
<keyword evidence="4" id="KW-1185">Reference proteome</keyword>
<evidence type="ECO:0000256" key="1">
    <source>
        <dbReference type="ARBA" id="ARBA00022614"/>
    </source>
</evidence>
<dbReference type="Gene3D" id="3.80.10.10">
    <property type="entry name" value="Ribonuclease Inhibitor"/>
    <property type="match status" value="1"/>
</dbReference>
<dbReference type="Proteomes" id="UP001417504">
    <property type="component" value="Unassembled WGS sequence"/>
</dbReference>
<proteinExistence type="predicted"/>
<gene>
    <name evidence="3" type="ORF">Sjap_006775</name>
</gene>
<dbReference type="InterPro" id="IPR001611">
    <property type="entry name" value="Leu-rich_rpt"/>
</dbReference>
<dbReference type="PANTHER" id="PTHR48051:SF1">
    <property type="entry name" value="RAS SUPPRESSOR PROTEIN 1"/>
    <property type="match status" value="1"/>
</dbReference>
<dbReference type="SMART" id="SM00369">
    <property type="entry name" value="LRR_TYP"/>
    <property type="match status" value="3"/>
</dbReference>
<dbReference type="EMBL" id="JBBNAE010000002">
    <property type="protein sequence ID" value="KAK9146872.1"/>
    <property type="molecule type" value="Genomic_DNA"/>
</dbReference>
<sequence>MGNQKSGDPSNHKTTHNKLRNQELLEDVCFGEFTEAVEVQQKQLQRRVDIGHGMKNLRILDLSGNKSLETLPDSMDKYMEHLKQLNLRDCGLSSLPGESLSGMKNLQILDLTGNRRLKTLPDSIGKYIDVEMRGYDRV</sequence>
<keyword evidence="2" id="KW-0677">Repeat</keyword>
<protein>
    <submittedName>
        <fullName evidence="3">Uncharacterized protein</fullName>
    </submittedName>
</protein>
<evidence type="ECO:0000313" key="3">
    <source>
        <dbReference type="EMBL" id="KAK9146872.1"/>
    </source>
</evidence>
<dbReference type="InterPro" id="IPR050216">
    <property type="entry name" value="LRR_domain-containing"/>
</dbReference>
<dbReference type="GO" id="GO:0005737">
    <property type="term" value="C:cytoplasm"/>
    <property type="evidence" value="ECO:0007669"/>
    <property type="project" value="TreeGrafter"/>
</dbReference>
<dbReference type="InterPro" id="IPR003591">
    <property type="entry name" value="Leu-rich_rpt_typical-subtyp"/>
</dbReference>